<dbReference type="InterPro" id="IPR038635">
    <property type="entry name" value="CCR4-NOT_su2/3/5_C_sf"/>
</dbReference>
<dbReference type="EMBL" id="JACMSC010000016">
    <property type="protein sequence ID" value="KAG6481026.1"/>
    <property type="molecule type" value="Genomic_DNA"/>
</dbReference>
<proteinExistence type="predicted"/>
<dbReference type="PANTHER" id="PTHR35477:SF1">
    <property type="entry name" value="OS06G0728500 PROTEIN"/>
    <property type="match status" value="1"/>
</dbReference>
<dbReference type="AlphaFoldDB" id="A0A8J5F9V0"/>
<protein>
    <submittedName>
        <fullName evidence="2">Uncharacterized protein</fullName>
    </submittedName>
</protein>
<reference evidence="2 3" key="1">
    <citation type="submission" date="2020-08" db="EMBL/GenBank/DDBJ databases">
        <title>Plant Genome Project.</title>
        <authorList>
            <person name="Zhang R.-G."/>
        </authorList>
    </citation>
    <scope>NUCLEOTIDE SEQUENCE [LARGE SCALE GENOMIC DNA]</scope>
    <source>
        <tissue evidence="2">Rhizome</tissue>
    </source>
</reference>
<evidence type="ECO:0000313" key="2">
    <source>
        <dbReference type="EMBL" id="KAG6481026.1"/>
    </source>
</evidence>
<evidence type="ECO:0000313" key="3">
    <source>
        <dbReference type="Proteomes" id="UP000734854"/>
    </source>
</evidence>
<keyword evidence="3" id="KW-1185">Reference proteome</keyword>
<dbReference type="Proteomes" id="UP000734854">
    <property type="component" value="Unassembled WGS sequence"/>
</dbReference>
<evidence type="ECO:0000256" key="1">
    <source>
        <dbReference type="SAM" id="MobiDB-lite"/>
    </source>
</evidence>
<dbReference type="PANTHER" id="PTHR35477">
    <property type="entry name" value="OS06G0728500 PROTEIN"/>
    <property type="match status" value="1"/>
</dbReference>
<comment type="caution">
    <text evidence="2">The sequence shown here is derived from an EMBL/GenBank/DDBJ whole genome shotgun (WGS) entry which is preliminary data.</text>
</comment>
<accession>A0A8J5F9V0</accession>
<dbReference type="Gene3D" id="2.30.30.1020">
    <property type="entry name" value="CCR4-NOT complex subunit 2/3/5, C-terminal domain"/>
    <property type="match status" value="1"/>
</dbReference>
<organism evidence="2 3">
    <name type="scientific">Zingiber officinale</name>
    <name type="common">Ginger</name>
    <name type="synonym">Amomum zingiber</name>
    <dbReference type="NCBI Taxonomy" id="94328"/>
    <lineage>
        <taxon>Eukaryota</taxon>
        <taxon>Viridiplantae</taxon>
        <taxon>Streptophyta</taxon>
        <taxon>Embryophyta</taxon>
        <taxon>Tracheophyta</taxon>
        <taxon>Spermatophyta</taxon>
        <taxon>Magnoliopsida</taxon>
        <taxon>Liliopsida</taxon>
        <taxon>Zingiberales</taxon>
        <taxon>Zingiberaceae</taxon>
        <taxon>Zingiber</taxon>
    </lineage>
</organism>
<feature type="compositionally biased region" description="Acidic residues" evidence="1">
    <location>
        <begin position="1"/>
        <end position="11"/>
    </location>
</feature>
<feature type="region of interest" description="Disordered" evidence="1">
    <location>
        <begin position="1"/>
        <end position="30"/>
    </location>
</feature>
<sequence length="403" mass="44191">MAENGVVDEADGGNKGEAGEAGADSVEEDSFSVAERLGGGQQKCDGNGEEADRPVVGHLAHAFEVPLIVWGRGRRRLGGGWGQERRRRRWSLGIILLLLLGLQQQQLHNTKAHSGELSFATGNTQDLRSHSSDFFPSHDNYHSQIQNSGDLSIGLRPLNSPTPASDLTSLALGIDLTIVELSLSSIDSLYRTFGSPWSDEPTKGELEYCSPTCYYAKTPPPLHVNSCDWKMRFDGRVNRMESSGAHNHLPPHKRLLAELRKENSEFNFMPPVPIVLGDFDARLRDVVNSPGSTPEKIIEVSKSVALAAFEIAVAARNNAIEKAAAATKAKADAKNALLFLDFITRKRNSRKICANQNKVSKKQIPIKLLYQTSHSAGSHETDEELAKKLHRTMNSLPTISNNK</sequence>
<name>A0A8J5F9V0_ZINOF</name>
<gene>
    <name evidence="2" type="ORF">ZIOFF_057617</name>
</gene>